<name>A0AAV5KEF4_9ROSI</name>
<accession>A0AAV5KEF4</accession>
<evidence type="ECO:0000313" key="2">
    <source>
        <dbReference type="Proteomes" id="UP001054252"/>
    </source>
</evidence>
<dbReference type="AlphaFoldDB" id="A0AAV5KEF4"/>
<comment type="caution">
    <text evidence="1">The sequence shown here is derived from an EMBL/GenBank/DDBJ whole genome shotgun (WGS) entry which is preliminary data.</text>
</comment>
<sequence length="54" mass="6484">MTLRRLVRRCMLVADGYASKWWMTSRWCHKFKSYKCLLMSSSLKAYKSMTNSKL</sequence>
<protein>
    <submittedName>
        <fullName evidence="1">Uncharacterized protein</fullName>
    </submittedName>
</protein>
<organism evidence="1 2">
    <name type="scientific">Rubroshorea leprosula</name>
    <dbReference type="NCBI Taxonomy" id="152421"/>
    <lineage>
        <taxon>Eukaryota</taxon>
        <taxon>Viridiplantae</taxon>
        <taxon>Streptophyta</taxon>
        <taxon>Embryophyta</taxon>
        <taxon>Tracheophyta</taxon>
        <taxon>Spermatophyta</taxon>
        <taxon>Magnoliopsida</taxon>
        <taxon>eudicotyledons</taxon>
        <taxon>Gunneridae</taxon>
        <taxon>Pentapetalae</taxon>
        <taxon>rosids</taxon>
        <taxon>malvids</taxon>
        <taxon>Malvales</taxon>
        <taxon>Dipterocarpaceae</taxon>
        <taxon>Rubroshorea</taxon>
    </lineage>
</organism>
<evidence type="ECO:0000313" key="1">
    <source>
        <dbReference type="EMBL" id="GKV22960.1"/>
    </source>
</evidence>
<dbReference type="Proteomes" id="UP001054252">
    <property type="component" value="Unassembled WGS sequence"/>
</dbReference>
<proteinExistence type="predicted"/>
<reference evidence="1 2" key="1">
    <citation type="journal article" date="2021" name="Commun. Biol.">
        <title>The genome of Shorea leprosula (Dipterocarpaceae) highlights the ecological relevance of drought in aseasonal tropical rainforests.</title>
        <authorList>
            <person name="Ng K.K.S."/>
            <person name="Kobayashi M.J."/>
            <person name="Fawcett J.A."/>
            <person name="Hatakeyama M."/>
            <person name="Paape T."/>
            <person name="Ng C.H."/>
            <person name="Ang C.C."/>
            <person name="Tnah L.H."/>
            <person name="Lee C.T."/>
            <person name="Nishiyama T."/>
            <person name="Sese J."/>
            <person name="O'Brien M.J."/>
            <person name="Copetti D."/>
            <person name="Mohd Noor M.I."/>
            <person name="Ong R.C."/>
            <person name="Putra M."/>
            <person name="Sireger I.Z."/>
            <person name="Indrioko S."/>
            <person name="Kosugi Y."/>
            <person name="Izuno A."/>
            <person name="Isagi Y."/>
            <person name="Lee S.L."/>
            <person name="Shimizu K.K."/>
        </authorList>
    </citation>
    <scope>NUCLEOTIDE SEQUENCE [LARGE SCALE GENOMIC DNA]</scope>
    <source>
        <strain evidence="1">214</strain>
    </source>
</reference>
<dbReference type="EMBL" id="BPVZ01000061">
    <property type="protein sequence ID" value="GKV22960.1"/>
    <property type="molecule type" value="Genomic_DNA"/>
</dbReference>
<keyword evidence="2" id="KW-1185">Reference proteome</keyword>
<gene>
    <name evidence="1" type="ORF">SLEP1_g32760</name>
</gene>